<evidence type="ECO:0000313" key="2">
    <source>
        <dbReference type="Proteomes" id="UP000287155"/>
    </source>
</evidence>
<dbReference type="AlphaFoldDB" id="A0A430UQW5"/>
<dbReference type="EMBL" id="PEMJ01000379">
    <property type="protein sequence ID" value="RTI10503.1"/>
    <property type="molecule type" value="Genomic_DNA"/>
</dbReference>
<name>A0A430UQW5_THESC</name>
<reference evidence="1 2" key="1">
    <citation type="journal article" date="2019" name="Extremophiles">
        <title>Biogeography of thermophiles and predominance of Thermus scotoductus in domestic water heaters.</title>
        <authorList>
            <person name="Wilpiszeski R.L."/>
            <person name="Zhang Z."/>
            <person name="House C.H."/>
        </authorList>
    </citation>
    <scope>NUCLEOTIDE SEQUENCE [LARGE SCALE GENOMIC DNA]</scope>
    <source>
        <strain evidence="1 2">14_S14</strain>
    </source>
</reference>
<sequence length="103" mass="12002">MVSVYGNTSIPRIGQDEVDRWDAAEWARGVQQVRVYRGPIVALRRLARRRGVAAFVERQDGPRDAEVWFRVRLMRFDEERRDWRVEADSSWAASLEEAVGRLA</sequence>
<evidence type="ECO:0000313" key="1">
    <source>
        <dbReference type="EMBL" id="RTI10503.1"/>
    </source>
</evidence>
<protein>
    <submittedName>
        <fullName evidence="1">Uncharacterized protein</fullName>
    </submittedName>
</protein>
<organism evidence="1 2">
    <name type="scientific">Thermus scotoductus</name>
    <dbReference type="NCBI Taxonomy" id="37636"/>
    <lineage>
        <taxon>Bacteria</taxon>
        <taxon>Thermotogati</taxon>
        <taxon>Deinococcota</taxon>
        <taxon>Deinococci</taxon>
        <taxon>Thermales</taxon>
        <taxon>Thermaceae</taxon>
        <taxon>Thermus</taxon>
    </lineage>
</organism>
<accession>A0A430UQW5</accession>
<comment type="caution">
    <text evidence="1">The sequence shown here is derived from an EMBL/GenBank/DDBJ whole genome shotgun (WGS) entry which is preliminary data.</text>
</comment>
<dbReference type="Proteomes" id="UP000287155">
    <property type="component" value="Unassembled WGS sequence"/>
</dbReference>
<proteinExistence type="predicted"/>
<gene>
    <name evidence="1" type="ORF">CSW27_14195</name>
</gene>
<dbReference type="RefSeq" id="WP_126205325.1">
    <property type="nucleotide sequence ID" value="NZ_PEMJ01000379.1"/>
</dbReference>